<organism evidence="3 4">
    <name type="scientific">Agarivorans aestuarii</name>
    <dbReference type="NCBI Taxonomy" id="1563703"/>
    <lineage>
        <taxon>Bacteria</taxon>
        <taxon>Pseudomonadati</taxon>
        <taxon>Pseudomonadota</taxon>
        <taxon>Gammaproteobacteria</taxon>
        <taxon>Alteromonadales</taxon>
        <taxon>Alteromonadaceae</taxon>
        <taxon>Agarivorans</taxon>
    </lineage>
</organism>
<dbReference type="EMBL" id="JAYDYW010000017">
    <property type="protein sequence ID" value="MEE1676162.1"/>
    <property type="molecule type" value="Genomic_DNA"/>
</dbReference>
<reference evidence="4" key="1">
    <citation type="submission" date="2023-07" db="EMBL/GenBank/DDBJ databases">
        <title>Draft genome sequence of Agarivorans aestuarii strain ZMCS4, a CAZymes producing bacteria isolated from the marine brown algae Clodostephus spongiosus.</title>
        <authorList>
            <person name="Lorente B."/>
            <person name="Cabral C."/>
            <person name="Frias J."/>
            <person name="Faria J."/>
            <person name="Toubarro D."/>
        </authorList>
    </citation>
    <scope>NUCLEOTIDE SEQUENCE [LARGE SCALE GENOMIC DNA]</scope>
    <source>
        <strain evidence="4">ZMCS4</strain>
    </source>
</reference>
<feature type="compositionally biased region" description="Basic and acidic residues" evidence="2">
    <location>
        <begin position="177"/>
        <end position="196"/>
    </location>
</feature>
<gene>
    <name evidence="3" type="ORF">SNR37_001489</name>
</gene>
<keyword evidence="4" id="KW-1185">Reference proteome</keyword>
<name>A0ABU7G9V8_9ALTE</name>
<sequence>MNKDYDISVLSTEAVIEKLAGCSPLQASRVLLDMEISDQRASLEILEQLEDELDAEQSGIGDTLVKPILLSICDGLVSHPKLKLAKKGLTATRLVNELENFSYQQASRSQDDIRLDKVRLDEHSAKQFDNKGEYDRDSLEIKKNLYAYRDKQLDGKRRTYSEIEVNEQGQQRVLYKQGDDYNQSKKSQDKKYSSSSIDVDHQLPLKHIFDEYGSSKALSIDDLAQAANQDGNLRNISAQLNRSKGEMSWSEYADKKRARRRELEAKKAAYKEKGKKLSKTDQAELEAMPSEQTLKNAVAVEKSAKKDVENSLNKSVAKNLTKDWELAGEAASGAAKQVKDEAKEKGIGELIILIVKPIFFELTDIFKQGVLHGFDTDSKLEALGLRFTRASDYIIKNLANVGLDAIKDALKNFVKYLINAIVSMFVGMLKKALQIISEGFSAIFQSVKILFSDASFAQKADAITKLLATTVTTYVAFAFEEAIAPYVEMIPVIGPLLKDATGIIVSGIGSTVVVWLIDQADLFSAKAELRTKRIKEVFEMRIQQIKDNTDVFETASLEKLCKDKLQFRQVSELFSKAIEDNQPVNQHVESIADFMQIDLKMKSADDFFKYLETNQQLEIA</sequence>
<proteinExistence type="predicted"/>
<feature type="region of interest" description="Disordered" evidence="2">
    <location>
        <begin position="174"/>
        <end position="196"/>
    </location>
</feature>
<keyword evidence="1" id="KW-0175">Coiled coil</keyword>
<dbReference type="Proteomes" id="UP001310248">
    <property type="component" value="Unassembled WGS sequence"/>
</dbReference>
<accession>A0ABU7G9V8</accession>
<comment type="caution">
    <text evidence="3">The sequence shown here is derived from an EMBL/GenBank/DDBJ whole genome shotgun (WGS) entry which is preliminary data.</text>
</comment>
<evidence type="ECO:0008006" key="5">
    <source>
        <dbReference type="Google" id="ProtNLM"/>
    </source>
</evidence>
<reference evidence="3 4" key="2">
    <citation type="submission" date="2023-12" db="EMBL/GenBank/DDBJ databases">
        <authorList>
            <consortium name="Cladostephus spongiosus"/>
            <person name="Lorente B."/>
            <person name="Cabral C."/>
            <person name="Frias J."/>
            <person name="Faria J."/>
            <person name="Toubarro D."/>
        </authorList>
    </citation>
    <scope>NUCLEOTIDE SEQUENCE [LARGE SCALE GENOMIC DNA]</scope>
    <source>
        <strain evidence="3 4">ZMCS4</strain>
    </source>
</reference>
<dbReference type="RefSeq" id="WP_329776873.1">
    <property type="nucleotide sequence ID" value="NZ_JAYDYW010000017.1"/>
</dbReference>
<evidence type="ECO:0000256" key="2">
    <source>
        <dbReference type="SAM" id="MobiDB-lite"/>
    </source>
</evidence>
<evidence type="ECO:0000313" key="3">
    <source>
        <dbReference type="EMBL" id="MEE1676162.1"/>
    </source>
</evidence>
<evidence type="ECO:0000313" key="4">
    <source>
        <dbReference type="Proteomes" id="UP001310248"/>
    </source>
</evidence>
<feature type="coiled-coil region" evidence="1">
    <location>
        <begin position="253"/>
        <end position="280"/>
    </location>
</feature>
<evidence type="ECO:0000256" key="1">
    <source>
        <dbReference type="SAM" id="Coils"/>
    </source>
</evidence>
<protein>
    <recommendedName>
        <fullName evidence="5">ATPase involved in DNA repair</fullName>
    </recommendedName>
</protein>